<sequence length="118" mass="12682">MGQNDREAEGRVSDSGVHYEESHFAPELTFLVKNDKQTELGRLKQPFLLGVSKAQLCERRGCGKGTALDSLDCLSLAQVPPRRDIVGNPASASASASASFLRARASPANKVIGKKIEE</sequence>
<evidence type="ECO:0000313" key="3">
    <source>
        <dbReference type="WBParaSite" id="TTAC_0000819801-mRNA-1"/>
    </source>
</evidence>
<keyword evidence="2" id="KW-1185">Reference proteome</keyword>
<reference evidence="3" key="1">
    <citation type="submission" date="2017-02" db="UniProtKB">
        <authorList>
            <consortium name="WormBaseParasite"/>
        </authorList>
    </citation>
    <scope>IDENTIFICATION</scope>
</reference>
<evidence type="ECO:0000313" key="2">
    <source>
        <dbReference type="Proteomes" id="UP000274429"/>
    </source>
</evidence>
<organism evidence="3">
    <name type="scientific">Hydatigena taeniaeformis</name>
    <name type="common">Feline tapeworm</name>
    <name type="synonym">Taenia taeniaeformis</name>
    <dbReference type="NCBI Taxonomy" id="6205"/>
    <lineage>
        <taxon>Eukaryota</taxon>
        <taxon>Metazoa</taxon>
        <taxon>Spiralia</taxon>
        <taxon>Lophotrochozoa</taxon>
        <taxon>Platyhelminthes</taxon>
        <taxon>Cestoda</taxon>
        <taxon>Eucestoda</taxon>
        <taxon>Cyclophyllidea</taxon>
        <taxon>Taeniidae</taxon>
        <taxon>Hydatigera</taxon>
    </lineage>
</organism>
<name>A0A0R3X476_HYDTA</name>
<protein>
    <submittedName>
        <fullName evidence="1 3">Uncharacterized protein</fullName>
    </submittedName>
</protein>
<proteinExistence type="predicted"/>
<dbReference type="Proteomes" id="UP000274429">
    <property type="component" value="Unassembled WGS sequence"/>
</dbReference>
<dbReference type="AlphaFoldDB" id="A0A0R3X476"/>
<dbReference type="EMBL" id="UYWX01020459">
    <property type="protein sequence ID" value="VDM32694.1"/>
    <property type="molecule type" value="Genomic_DNA"/>
</dbReference>
<dbReference type="WBParaSite" id="TTAC_0000819801-mRNA-1">
    <property type="protein sequence ID" value="TTAC_0000819801-mRNA-1"/>
    <property type="gene ID" value="TTAC_0000819801"/>
</dbReference>
<evidence type="ECO:0000313" key="1">
    <source>
        <dbReference type="EMBL" id="VDM32694.1"/>
    </source>
</evidence>
<gene>
    <name evidence="1" type="ORF">TTAC_LOCUS8183</name>
</gene>
<reference evidence="1 2" key="2">
    <citation type="submission" date="2018-11" db="EMBL/GenBank/DDBJ databases">
        <authorList>
            <consortium name="Pathogen Informatics"/>
        </authorList>
    </citation>
    <scope>NUCLEOTIDE SEQUENCE [LARGE SCALE GENOMIC DNA]</scope>
</reference>
<accession>A0A0R3X476</accession>